<keyword evidence="3" id="KW-1185">Reference proteome</keyword>
<evidence type="ECO:0000256" key="1">
    <source>
        <dbReference type="SAM" id="SignalP"/>
    </source>
</evidence>
<keyword evidence="1" id="KW-0732">Signal</keyword>
<evidence type="ECO:0000313" key="2">
    <source>
        <dbReference type="EMBL" id="RRN45393.1"/>
    </source>
</evidence>
<organism evidence="2 3">
    <name type="scientific">Lautropia dentalis</name>
    <dbReference type="NCBI Taxonomy" id="2490857"/>
    <lineage>
        <taxon>Bacteria</taxon>
        <taxon>Pseudomonadati</taxon>
        <taxon>Pseudomonadota</taxon>
        <taxon>Betaproteobacteria</taxon>
        <taxon>Burkholderiales</taxon>
        <taxon>Burkholderiaceae</taxon>
        <taxon>Lautropia</taxon>
    </lineage>
</organism>
<accession>A0A3R8MUD4</accession>
<comment type="caution">
    <text evidence="2">The sequence shown here is derived from an EMBL/GenBank/DDBJ whole genome shotgun (WGS) entry which is preliminary data.</text>
</comment>
<name>A0A3R8MUD4_9BURK</name>
<dbReference type="RefSeq" id="WP_125094822.1">
    <property type="nucleotide sequence ID" value="NZ_RRUE01000001.1"/>
</dbReference>
<sequence>MKKLMTIAAMLLLATYNAHATSNGDNALENAYASEQKISLPTLGLGNIVTPPTAIQPMHYNSCILRVRAMPGGEKRAGARDYCRRAHIEYMKLRRK</sequence>
<reference evidence="2 3" key="1">
    <citation type="submission" date="2018-11" db="EMBL/GenBank/DDBJ databases">
        <title>Genome sequencing of Lautropia sp. KCOM 2505 (= ChDC F240).</title>
        <authorList>
            <person name="Kook J.-K."/>
            <person name="Park S.-N."/>
            <person name="Lim Y.K."/>
        </authorList>
    </citation>
    <scope>NUCLEOTIDE SEQUENCE [LARGE SCALE GENOMIC DNA]</scope>
    <source>
        <strain evidence="2 3">KCOM 2505</strain>
    </source>
</reference>
<feature type="signal peptide" evidence="1">
    <location>
        <begin position="1"/>
        <end position="20"/>
    </location>
</feature>
<protein>
    <submittedName>
        <fullName evidence="2">Uncharacterized protein</fullName>
    </submittedName>
</protein>
<dbReference type="Proteomes" id="UP000270261">
    <property type="component" value="Unassembled WGS sequence"/>
</dbReference>
<gene>
    <name evidence="2" type="ORF">EHV23_04080</name>
</gene>
<proteinExistence type="predicted"/>
<feature type="chain" id="PRO_5018748354" evidence="1">
    <location>
        <begin position="21"/>
        <end position="96"/>
    </location>
</feature>
<dbReference type="AlphaFoldDB" id="A0A3R8MUD4"/>
<evidence type="ECO:0000313" key="3">
    <source>
        <dbReference type="Proteomes" id="UP000270261"/>
    </source>
</evidence>
<dbReference type="EMBL" id="RRUE01000001">
    <property type="protein sequence ID" value="RRN45393.1"/>
    <property type="molecule type" value="Genomic_DNA"/>
</dbReference>